<keyword evidence="3" id="KW-1185">Reference proteome</keyword>
<feature type="compositionally biased region" description="Low complexity" evidence="1">
    <location>
        <begin position="161"/>
        <end position="170"/>
    </location>
</feature>
<reference evidence="2" key="1">
    <citation type="journal article" date="2020" name="Stud. Mycol.">
        <title>101 Dothideomycetes genomes: a test case for predicting lifestyles and emergence of pathogens.</title>
        <authorList>
            <person name="Haridas S."/>
            <person name="Albert R."/>
            <person name="Binder M."/>
            <person name="Bloem J."/>
            <person name="Labutti K."/>
            <person name="Salamov A."/>
            <person name="Andreopoulos B."/>
            <person name="Baker S."/>
            <person name="Barry K."/>
            <person name="Bills G."/>
            <person name="Bluhm B."/>
            <person name="Cannon C."/>
            <person name="Castanera R."/>
            <person name="Culley D."/>
            <person name="Daum C."/>
            <person name="Ezra D."/>
            <person name="Gonzalez J."/>
            <person name="Henrissat B."/>
            <person name="Kuo A."/>
            <person name="Liang C."/>
            <person name="Lipzen A."/>
            <person name="Lutzoni F."/>
            <person name="Magnuson J."/>
            <person name="Mondo S."/>
            <person name="Nolan M."/>
            <person name="Ohm R."/>
            <person name="Pangilinan J."/>
            <person name="Park H.-J."/>
            <person name="Ramirez L."/>
            <person name="Alfaro M."/>
            <person name="Sun H."/>
            <person name="Tritt A."/>
            <person name="Yoshinaga Y."/>
            <person name="Zwiers L.-H."/>
            <person name="Turgeon B."/>
            <person name="Goodwin S."/>
            <person name="Spatafora J."/>
            <person name="Crous P."/>
            <person name="Grigoriev I."/>
        </authorList>
    </citation>
    <scope>NUCLEOTIDE SEQUENCE</scope>
    <source>
        <strain evidence="2">ATCC 36951</strain>
    </source>
</reference>
<gene>
    <name evidence="2" type="ORF">M409DRAFT_49445</name>
</gene>
<proteinExistence type="predicted"/>
<dbReference type="AlphaFoldDB" id="A0A6A6D3A8"/>
<dbReference type="OrthoDB" id="3641845at2759"/>
<dbReference type="Proteomes" id="UP000799537">
    <property type="component" value="Unassembled WGS sequence"/>
</dbReference>
<feature type="region of interest" description="Disordered" evidence="1">
    <location>
        <begin position="126"/>
        <end position="181"/>
    </location>
</feature>
<sequence>MADESSDHDQPWPRRIDSLAQRSSSVASSSRSEDADVHRSANKRWKPCWLSKNERSSAPSRRTSTSTTSSSTVSANTISSAATASSSHFDIYRLPETTSHLSSNDGEGDDTFNTVENATNALATLAGLGPGDEEKSKKKEHNSTFWPPSGLPPHMRRTESRASSSLSQRSSKPRDNPSESAEIEMVAREYQGYWRPSFTSKLPSAAAICGSMLLTARLPALKADESKITQNEELKERAHSLCATLETAEDPDEALDALRAHSLESVVVALRMSLDNAQIPMVPEKTSWAMYQKIAQAKTRPEKLPDLWPSISKLFKKVPQETLVVIMFLLSIARRLRSRALSVDGRSPAVYLLQGLWPRYLGDDVSKLLLLHYDEIPSDLPLIVESVNYRFSGRRCNLLALVANRRGSPEQGVREIRPSEDRQVEW</sequence>
<dbReference type="GeneID" id="54564520"/>
<dbReference type="EMBL" id="ML993580">
    <property type="protein sequence ID" value="KAF2172938.1"/>
    <property type="molecule type" value="Genomic_DNA"/>
</dbReference>
<name>A0A6A6D3A8_ZASCE</name>
<protein>
    <submittedName>
        <fullName evidence="2">Uncharacterized protein</fullName>
    </submittedName>
</protein>
<evidence type="ECO:0000313" key="2">
    <source>
        <dbReference type="EMBL" id="KAF2172938.1"/>
    </source>
</evidence>
<evidence type="ECO:0000256" key="1">
    <source>
        <dbReference type="SAM" id="MobiDB-lite"/>
    </source>
</evidence>
<feature type="compositionally biased region" description="Basic and acidic residues" evidence="1">
    <location>
        <begin position="1"/>
        <end position="17"/>
    </location>
</feature>
<dbReference type="RefSeq" id="XP_033673827.1">
    <property type="nucleotide sequence ID" value="XM_033811248.1"/>
</dbReference>
<feature type="compositionally biased region" description="Low complexity" evidence="1">
    <location>
        <begin position="56"/>
        <end position="87"/>
    </location>
</feature>
<accession>A0A6A6D3A8</accession>
<organism evidence="2 3">
    <name type="scientific">Zasmidium cellare ATCC 36951</name>
    <dbReference type="NCBI Taxonomy" id="1080233"/>
    <lineage>
        <taxon>Eukaryota</taxon>
        <taxon>Fungi</taxon>
        <taxon>Dikarya</taxon>
        <taxon>Ascomycota</taxon>
        <taxon>Pezizomycotina</taxon>
        <taxon>Dothideomycetes</taxon>
        <taxon>Dothideomycetidae</taxon>
        <taxon>Mycosphaerellales</taxon>
        <taxon>Mycosphaerellaceae</taxon>
        <taxon>Zasmidium</taxon>
    </lineage>
</organism>
<evidence type="ECO:0000313" key="3">
    <source>
        <dbReference type="Proteomes" id="UP000799537"/>
    </source>
</evidence>
<feature type="region of interest" description="Disordered" evidence="1">
    <location>
        <begin position="1"/>
        <end position="90"/>
    </location>
</feature>